<dbReference type="Proteomes" id="UP001595909">
    <property type="component" value="Unassembled WGS sequence"/>
</dbReference>
<evidence type="ECO:0000313" key="1">
    <source>
        <dbReference type="EMBL" id="MFC4831088.1"/>
    </source>
</evidence>
<organism evidence="1 2">
    <name type="scientific">Actinomycetospora chibensis</name>
    <dbReference type="NCBI Taxonomy" id="663606"/>
    <lineage>
        <taxon>Bacteria</taxon>
        <taxon>Bacillati</taxon>
        <taxon>Actinomycetota</taxon>
        <taxon>Actinomycetes</taxon>
        <taxon>Pseudonocardiales</taxon>
        <taxon>Pseudonocardiaceae</taxon>
        <taxon>Actinomycetospora</taxon>
    </lineage>
</organism>
<reference evidence="2" key="1">
    <citation type="journal article" date="2019" name="Int. J. Syst. Evol. Microbiol.">
        <title>The Global Catalogue of Microorganisms (GCM) 10K type strain sequencing project: providing services to taxonomists for standard genome sequencing and annotation.</title>
        <authorList>
            <consortium name="The Broad Institute Genomics Platform"/>
            <consortium name="The Broad Institute Genome Sequencing Center for Infectious Disease"/>
            <person name="Wu L."/>
            <person name="Ma J."/>
        </authorList>
    </citation>
    <scope>NUCLEOTIDE SEQUENCE [LARGE SCALE GENOMIC DNA]</scope>
    <source>
        <strain evidence="2">CCUG 50347</strain>
    </source>
</reference>
<comment type="caution">
    <text evidence="1">The sequence shown here is derived from an EMBL/GenBank/DDBJ whole genome shotgun (WGS) entry which is preliminary data.</text>
</comment>
<proteinExistence type="predicted"/>
<evidence type="ECO:0000313" key="2">
    <source>
        <dbReference type="Proteomes" id="UP001595909"/>
    </source>
</evidence>
<sequence length="96" mass="10300">MRPVLDWWLADRTRGGPGSAPWVVGQWPNPALVVFLLALVVRLVVPDPAVAETLVLVGRGALLVWGLDELVRGVNPFRRVLGLGVSGWQVAGLLTA</sequence>
<dbReference type="RefSeq" id="WP_274186720.1">
    <property type="nucleotide sequence ID" value="NZ_BAABHN010000003.1"/>
</dbReference>
<dbReference type="EMBL" id="JBHSIM010000003">
    <property type="protein sequence ID" value="MFC4831088.1"/>
    <property type="molecule type" value="Genomic_DNA"/>
</dbReference>
<protein>
    <submittedName>
        <fullName evidence="1">Uncharacterized protein</fullName>
    </submittedName>
</protein>
<accession>A0ABV9RCV7</accession>
<gene>
    <name evidence="1" type="ORF">ACFPEL_01585</name>
</gene>
<keyword evidence="2" id="KW-1185">Reference proteome</keyword>
<name>A0ABV9RCV7_9PSEU</name>